<keyword evidence="3 6" id="KW-0378">Hydrolase</keyword>
<dbReference type="PROSITE" id="PS00135">
    <property type="entry name" value="TRYPSIN_SER"/>
    <property type="match status" value="1"/>
</dbReference>
<dbReference type="AlphaFoldDB" id="A0A7K7VTQ2"/>
<evidence type="ECO:0000256" key="3">
    <source>
        <dbReference type="ARBA" id="ARBA00022801"/>
    </source>
</evidence>
<dbReference type="InterPro" id="IPR018114">
    <property type="entry name" value="TRYPSIN_HIS"/>
</dbReference>
<dbReference type="InterPro" id="IPR001314">
    <property type="entry name" value="Peptidase_S1A"/>
</dbReference>
<keyword evidence="2 6" id="KW-0645">Protease</keyword>
<dbReference type="GO" id="GO:0006508">
    <property type="term" value="P:proteolysis"/>
    <property type="evidence" value="ECO:0007669"/>
    <property type="project" value="UniProtKB-KW"/>
</dbReference>
<feature type="non-terminal residue" evidence="8">
    <location>
        <position position="1"/>
    </location>
</feature>
<comment type="similarity">
    <text evidence="1">Belongs to the peptidase S1 family. Snake venom subfamily.</text>
</comment>
<evidence type="ECO:0000256" key="1">
    <source>
        <dbReference type="ARBA" id="ARBA00009228"/>
    </source>
</evidence>
<evidence type="ECO:0000256" key="2">
    <source>
        <dbReference type="ARBA" id="ARBA00022670"/>
    </source>
</evidence>
<proteinExistence type="inferred from homology"/>
<evidence type="ECO:0000313" key="9">
    <source>
        <dbReference type="Proteomes" id="UP000533954"/>
    </source>
</evidence>
<gene>
    <name evidence="8" type="primary">Klk15</name>
    <name evidence="8" type="ORF">EUDELE_R14475</name>
</gene>
<dbReference type="CDD" id="cd00190">
    <property type="entry name" value="Tryp_SPc"/>
    <property type="match status" value="1"/>
</dbReference>
<keyword evidence="4 6" id="KW-0720">Serine protease</keyword>
<organism evidence="8 9">
    <name type="scientific">Eudromia elegans</name>
    <name type="common">Elegant crested-tinamou</name>
    <dbReference type="NCBI Taxonomy" id="8805"/>
    <lineage>
        <taxon>Eukaryota</taxon>
        <taxon>Metazoa</taxon>
        <taxon>Chordata</taxon>
        <taxon>Craniata</taxon>
        <taxon>Vertebrata</taxon>
        <taxon>Euteleostomi</taxon>
        <taxon>Archelosauria</taxon>
        <taxon>Archosauria</taxon>
        <taxon>Dinosauria</taxon>
        <taxon>Saurischia</taxon>
        <taxon>Theropoda</taxon>
        <taxon>Coelurosauria</taxon>
        <taxon>Aves</taxon>
        <taxon>Palaeognathae</taxon>
        <taxon>Tinamiformes</taxon>
        <taxon>Tinamidae</taxon>
        <taxon>Eudromia</taxon>
    </lineage>
</organism>
<dbReference type="Pfam" id="PF00089">
    <property type="entry name" value="Trypsin"/>
    <property type="match status" value="1"/>
</dbReference>
<dbReference type="InterPro" id="IPR033116">
    <property type="entry name" value="TRYPSIN_SER"/>
</dbReference>
<sequence>GPRVLGGTRCCPRAHAGLVLLQHFDQPQCGGALLSPQWVLSAAHCQTSHIQVRAGARSLAQPSAHDQFAVAVEVVVHPGFHAQAGTSAYGHDLMLLRVEPPFVLTRFVRPLALPGAAPAPGTNCTVMGWGTTSSPEGAGGPGGAGNGGTRCSYPDTPRCVNISVVANAECQDIYGDIVTEDMLCAGTAEGGKDSCQGDSGGPLVCDGELQGIVSWGDHPCGQPGRPGVYSRVHNYLGWIQETMAED</sequence>
<dbReference type="InterPro" id="IPR043504">
    <property type="entry name" value="Peptidase_S1_PA_chymotrypsin"/>
</dbReference>
<evidence type="ECO:0000256" key="6">
    <source>
        <dbReference type="RuleBase" id="RU363034"/>
    </source>
</evidence>
<keyword evidence="5" id="KW-1015">Disulfide bond</keyword>
<dbReference type="GO" id="GO:0004252">
    <property type="term" value="F:serine-type endopeptidase activity"/>
    <property type="evidence" value="ECO:0007669"/>
    <property type="project" value="InterPro"/>
</dbReference>
<name>A0A7K7VTQ2_EUDEL</name>
<dbReference type="PRINTS" id="PR00722">
    <property type="entry name" value="CHYMOTRYPSIN"/>
</dbReference>
<dbReference type="InterPro" id="IPR001254">
    <property type="entry name" value="Trypsin_dom"/>
</dbReference>
<dbReference type="PANTHER" id="PTHR24271:SF47">
    <property type="entry name" value="KALLIKREIN-1"/>
    <property type="match status" value="1"/>
</dbReference>
<evidence type="ECO:0000259" key="7">
    <source>
        <dbReference type="PROSITE" id="PS50240"/>
    </source>
</evidence>
<dbReference type="SMART" id="SM00020">
    <property type="entry name" value="Tryp_SPc"/>
    <property type="match status" value="1"/>
</dbReference>
<comment type="caution">
    <text evidence="8">The sequence shown here is derived from an EMBL/GenBank/DDBJ whole genome shotgun (WGS) entry which is preliminary data.</text>
</comment>
<protein>
    <submittedName>
        <fullName evidence="8">KLK15 protein</fullName>
    </submittedName>
</protein>
<dbReference type="PROSITE" id="PS00134">
    <property type="entry name" value="TRYPSIN_HIS"/>
    <property type="match status" value="1"/>
</dbReference>
<reference evidence="8 9" key="1">
    <citation type="submission" date="2019-09" db="EMBL/GenBank/DDBJ databases">
        <title>Bird 10,000 Genomes (B10K) Project - Family phase.</title>
        <authorList>
            <person name="Zhang G."/>
        </authorList>
    </citation>
    <scope>NUCLEOTIDE SEQUENCE [LARGE SCALE GENOMIC DNA]</scope>
    <source>
        <strain evidence="8">B10K-LSUMZ-16893</strain>
    </source>
</reference>
<dbReference type="Proteomes" id="UP000533954">
    <property type="component" value="Unassembled WGS sequence"/>
</dbReference>
<dbReference type="Gene3D" id="2.40.10.10">
    <property type="entry name" value="Trypsin-like serine proteases"/>
    <property type="match status" value="2"/>
</dbReference>
<dbReference type="SUPFAM" id="SSF50494">
    <property type="entry name" value="Trypsin-like serine proteases"/>
    <property type="match status" value="1"/>
</dbReference>
<keyword evidence="9" id="KW-1185">Reference proteome</keyword>
<dbReference type="GO" id="GO:0030141">
    <property type="term" value="C:secretory granule"/>
    <property type="evidence" value="ECO:0007669"/>
    <property type="project" value="TreeGrafter"/>
</dbReference>
<evidence type="ECO:0000256" key="4">
    <source>
        <dbReference type="ARBA" id="ARBA00022825"/>
    </source>
</evidence>
<dbReference type="OrthoDB" id="546450at2759"/>
<dbReference type="PROSITE" id="PS50240">
    <property type="entry name" value="TRYPSIN_DOM"/>
    <property type="match status" value="1"/>
</dbReference>
<feature type="non-terminal residue" evidence="8">
    <location>
        <position position="246"/>
    </location>
</feature>
<dbReference type="FunFam" id="2.40.10.10:FF:000010">
    <property type="entry name" value="Kallikrein related peptidase 11"/>
    <property type="match status" value="1"/>
</dbReference>
<feature type="domain" description="Peptidase S1" evidence="7">
    <location>
        <begin position="4"/>
        <end position="244"/>
    </location>
</feature>
<evidence type="ECO:0000256" key="5">
    <source>
        <dbReference type="ARBA" id="ARBA00023157"/>
    </source>
</evidence>
<dbReference type="InterPro" id="IPR009003">
    <property type="entry name" value="Peptidase_S1_PA"/>
</dbReference>
<evidence type="ECO:0000313" key="8">
    <source>
        <dbReference type="EMBL" id="NXA43946.1"/>
    </source>
</evidence>
<accession>A0A7K7VTQ2</accession>
<dbReference type="EMBL" id="VZSX01000366">
    <property type="protein sequence ID" value="NXA43946.1"/>
    <property type="molecule type" value="Genomic_DNA"/>
</dbReference>
<dbReference type="PANTHER" id="PTHR24271">
    <property type="entry name" value="KALLIKREIN-RELATED"/>
    <property type="match status" value="1"/>
</dbReference>